<evidence type="ECO:0000259" key="2">
    <source>
        <dbReference type="PROSITE" id="PS50110"/>
    </source>
</evidence>
<dbReference type="PANTHER" id="PTHR43228:SF1">
    <property type="entry name" value="TWO-COMPONENT RESPONSE REGULATOR ARR22"/>
    <property type="match status" value="1"/>
</dbReference>
<sequence length="548" mass="63382">MGMRKQVIKATKVIVADDSSLVLSNIKLLLREIGFSSQNIYTAKDSKSLIKILSEEKIELIVCDFNFGDDMNGKQIYEEIQYLGLTPPWCTFIMLTGEKQGDTVKSIVDIEPDDYIVKPYSVHLVKNRILRAFYRKLALREMYTIPLDSSAEDIISIFEFTIAKNPQYESFLKRLAGESLLKFGYSHEAKALFLRCLQEGDHLWAMYGFINSCLVNGDYNDAFYYLNEWEERNLRRSPKLHECMAKLYLVKGDSTLAFDEIKSAFDKAQNMDRLLNFARICEVNGVFDKAYDLFAMYRSMSQGTYRESLVNNLWLTRAILFRTQLDSPDKSKVMRIVKKEIREMELGQELSVDLSAYLPLLDMHGDWVMGSYRQFREKLYSAVKSISSASLDVQIYCARLALLGQQVELCYSLLKKISPLTLTDTEFETLLPHAQVTALLNECQSIQIETKENWRRFKNLLQENRVQMLRHALDCFHKRSQCPQMALMMLKAMEYGFPPSLSASRLREMIFSCEQTIETSYILSKEEILAARQSLHKVKVLFNAKLAQ</sequence>
<dbReference type="SMART" id="SM00448">
    <property type="entry name" value="REC"/>
    <property type="match status" value="1"/>
</dbReference>
<protein>
    <submittedName>
        <fullName evidence="3">CheY chemotaxis protein or a CheY-like REC (Receiver) domain</fullName>
    </submittedName>
</protein>
<feature type="modified residue" description="4-aspartylphosphate" evidence="1">
    <location>
        <position position="64"/>
    </location>
</feature>
<evidence type="ECO:0000313" key="3">
    <source>
        <dbReference type="EMBL" id="SKA00321.1"/>
    </source>
</evidence>
<gene>
    <name evidence="3" type="ORF">SAMN02745782_02060</name>
</gene>
<feature type="domain" description="Response regulatory" evidence="2">
    <location>
        <begin position="12"/>
        <end position="133"/>
    </location>
</feature>
<dbReference type="InterPro" id="IPR001789">
    <property type="entry name" value="Sig_transdc_resp-reg_receiver"/>
</dbReference>
<dbReference type="EMBL" id="FUXB01000009">
    <property type="protein sequence ID" value="SKA00321.1"/>
    <property type="molecule type" value="Genomic_DNA"/>
</dbReference>
<dbReference type="GO" id="GO:0000160">
    <property type="term" value="P:phosphorelay signal transduction system"/>
    <property type="evidence" value="ECO:0007669"/>
    <property type="project" value="InterPro"/>
</dbReference>
<accession>A0A1T4Q9W4</accession>
<dbReference type="SUPFAM" id="SSF48452">
    <property type="entry name" value="TPR-like"/>
    <property type="match status" value="1"/>
</dbReference>
<evidence type="ECO:0000313" key="4">
    <source>
        <dbReference type="Proteomes" id="UP000190834"/>
    </source>
</evidence>
<dbReference type="Pfam" id="PF00072">
    <property type="entry name" value="Response_reg"/>
    <property type="match status" value="1"/>
</dbReference>
<dbReference type="STRING" id="1123491.SAMN02745782_02060"/>
<dbReference type="AlphaFoldDB" id="A0A1T4Q9W4"/>
<dbReference type="Proteomes" id="UP000190834">
    <property type="component" value="Unassembled WGS sequence"/>
</dbReference>
<evidence type="ECO:0000256" key="1">
    <source>
        <dbReference type="PROSITE-ProRule" id="PRU00169"/>
    </source>
</evidence>
<dbReference type="PROSITE" id="PS50110">
    <property type="entry name" value="RESPONSE_REGULATORY"/>
    <property type="match status" value="1"/>
</dbReference>
<dbReference type="InterPro" id="IPR011006">
    <property type="entry name" value="CheY-like_superfamily"/>
</dbReference>
<dbReference type="InterPro" id="IPR011990">
    <property type="entry name" value="TPR-like_helical_dom_sf"/>
</dbReference>
<proteinExistence type="predicted"/>
<dbReference type="Gene3D" id="1.25.40.10">
    <property type="entry name" value="Tetratricopeptide repeat domain"/>
    <property type="match status" value="1"/>
</dbReference>
<keyword evidence="1" id="KW-0597">Phosphoprotein</keyword>
<dbReference type="Gene3D" id="3.40.50.2300">
    <property type="match status" value="1"/>
</dbReference>
<dbReference type="SUPFAM" id="SSF52172">
    <property type="entry name" value="CheY-like"/>
    <property type="match status" value="1"/>
</dbReference>
<name>A0A1T4Q9W4_VIBCI</name>
<dbReference type="InterPro" id="IPR052048">
    <property type="entry name" value="ST_Response_Regulator"/>
</dbReference>
<reference evidence="4" key="1">
    <citation type="submission" date="2017-02" db="EMBL/GenBank/DDBJ databases">
        <authorList>
            <person name="Varghese N."/>
            <person name="Submissions S."/>
        </authorList>
    </citation>
    <scope>NUCLEOTIDE SEQUENCE [LARGE SCALE GENOMIC DNA]</scope>
    <source>
        <strain evidence="4">DSM 19608</strain>
    </source>
</reference>
<keyword evidence="4" id="KW-1185">Reference proteome</keyword>
<dbReference type="PANTHER" id="PTHR43228">
    <property type="entry name" value="TWO-COMPONENT RESPONSE REGULATOR"/>
    <property type="match status" value="1"/>
</dbReference>
<organism evidence="3 4">
    <name type="scientific">Vibrio cincinnatiensis DSM 19608</name>
    <dbReference type="NCBI Taxonomy" id="1123491"/>
    <lineage>
        <taxon>Bacteria</taxon>
        <taxon>Pseudomonadati</taxon>
        <taxon>Pseudomonadota</taxon>
        <taxon>Gammaproteobacteria</taxon>
        <taxon>Vibrionales</taxon>
        <taxon>Vibrionaceae</taxon>
        <taxon>Vibrio</taxon>
    </lineage>
</organism>